<sequence length="39" mass="4463">MFEFDGCHITALCDGLCLSENVYLKTSQYKHSCLYTQVT</sequence>
<proteinExistence type="predicted"/>
<reference evidence="2" key="1">
    <citation type="submission" date="2012-12" db="EMBL/GenBank/DDBJ databases">
        <title>Genome Sequence of Photobacterium leiognathi lrivu.4.1.</title>
        <authorList>
            <person name="Urbanczyk H."/>
            <person name="Ogura Y."/>
            <person name="Hayashi T."/>
            <person name="Dunlap P.V."/>
        </authorList>
    </citation>
    <scope>NUCLEOTIDE SEQUENCE [LARGE SCALE GENOMIC DNA]</scope>
    <source>
        <strain evidence="2">lrivu.4.1</strain>
    </source>
</reference>
<gene>
    <name evidence="1" type="ORF">PLEI_3636</name>
</gene>
<evidence type="ECO:0000313" key="2">
    <source>
        <dbReference type="Proteomes" id="UP000030675"/>
    </source>
</evidence>
<dbReference type="EMBL" id="DF196821">
    <property type="protein sequence ID" value="GAD31970.1"/>
    <property type="molecule type" value="Genomic_DNA"/>
</dbReference>
<dbReference type="HOGENOM" id="CLU_3314347_0_0_6"/>
<protein>
    <submittedName>
        <fullName evidence="1">Uncharacterized protein</fullName>
    </submittedName>
</protein>
<accession>V5F3M0</accession>
<dbReference type="AlphaFoldDB" id="V5F3M0"/>
<organism evidence="1 2">
    <name type="scientific">Photobacterium leiognathi lrivu.4.1</name>
    <dbReference type="NCBI Taxonomy" id="1248232"/>
    <lineage>
        <taxon>Bacteria</taxon>
        <taxon>Pseudomonadati</taxon>
        <taxon>Pseudomonadota</taxon>
        <taxon>Gammaproteobacteria</taxon>
        <taxon>Vibrionales</taxon>
        <taxon>Vibrionaceae</taxon>
        <taxon>Photobacterium</taxon>
    </lineage>
</organism>
<dbReference type="Proteomes" id="UP000030675">
    <property type="component" value="Unassembled WGS sequence"/>
</dbReference>
<evidence type="ECO:0000313" key="1">
    <source>
        <dbReference type="EMBL" id="GAD31970.1"/>
    </source>
</evidence>
<name>V5F3M0_PHOLE</name>